<comment type="caution">
    <text evidence="5">The sequence shown here is derived from an EMBL/GenBank/DDBJ whole genome shotgun (WGS) entry which is preliminary data.</text>
</comment>
<evidence type="ECO:0000313" key="5">
    <source>
        <dbReference type="EMBL" id="GAA1789641.1"/>
    </source>
</evidence>
<name>A0ABP4XQJ8_9ACTN</name>
<dbReference type="PANTHER" id="PTHR12526:SF510">
    <property type="entry name" value="D-INOSITOL 3-PHOSPHATE GLYCOSYLTRANSFERASE"/>
    <property type="match status" value="1"/>
</dbReference>
<dbReference type="InterPro" id="IPR001296">
    <property type="entry name" value="Glyco_trans_1"/>
</dbReference>
<dbReference type="EMBL" id="BAAALT010000020">
    <property type="protein sequence ID" value="GAA1789641.1"/>
    <property type="molecule type" value="Genomic_DNA"/>
</dbReference>
<keyword evidence="2" id="KW-0808">Transferase</keyword>
<evidence type="ECO:0000256" key="1">
    <source>
        <dbReference type="ARBA" id="ARBA00022676"/>
    </source>
</evidence>
<protein>
    <recommendedName>
        <fullName evidence="7">Glycosyltransferase</fullName>
    </recommendedName>
</protein>
<dbReference type="CDD" id="cd03801">
    <property type="entry name" value="GT4_PimA-like"/>
    <property type="match status" value="1"/>
</dbReference>
<evidence type="ECO:0000313" key="6">
    <source>
        <dbReference type="Proteomes" id="UP001500218"/>
    </source>
</evidence>
<dbReference type="SUPFAM" id="SSF53756">
    <property type="entry name" value="UDP-Glycosyltransferase/glycogen phosphorylase"/>
    <property type="match status" value="1"/>
</dbReference>
<keyword evidence="6" id="KW-1185">Reference proteome</keyword>
<dbReference type="Pfam" id="PF00534">
    <property type="entry name" value="Glycos_transf_1"/>
    <property type="match status" value="1"/>
</dbReference>
<evidence type="ECO:0000259" key="3">
    <source>
        <dbReference type="Pfam" id="PF00534"/>
    </source>
</evidence>
<evidence type="ECO:0000256" key="2">
    <source>
        <dbReference type="ARBA" id="ARBA00022679"/>
    </source>
</evidence>
<sequence length="554" mass="61743">MFLDLPLPSIEEIAFMQSAGTSGPAARGRIVMIVDTLVHGDSRVQKTAYSAAEAGWDVTLLGRAPNEQPQTFELGRARVELLAVSNALARRTRGYRRRLTRPLAYPQTGIVTLRQQQMWAWRAQRDERVVRLDLAVAAGTARAVGARRLAQRAELLLIRMAHRWVAIRSRQLRATRAANDAGQDLRDRARLWFWRAVGGAGYWRRVDPHLWAYEIAFAQRIDELRPDIIHANDFRMLGVGARAALRARAKGRPVKLVWDAHEYLPGIRPWRSYIGWMEANCAQEREYAPVADAVVTVSDDLADLLRQRHGLRARPAVVHNTPEMRRISIADDTPTPNLRAVCGVGTDTPLLVYSGVAASHRGMDLMVDGLPALPDVHVAFVVPRPDQPYVRQLVDRAAELGVADRLHVVPMVSPWHVVEFLSSADVGVSPIHRWPNYEIALSTKFYEYSQARLPIVSSDVRVAAATIRATGQGEVFRAEDLADYVRAVRAVVSDLARYRAAYDKPGLLAGWTWEAQAEVLEQVYSRLWPAPTSSYAQAARRSAAPSPAVARSAD</sequence>
<proteinExistence type="predicted"/>
<dbReference type="PANTHER" id="PTHR12526">
    <property type="entry name" value="GLYCOSYLTRANSFERASE"/>
    <property type="match status" value="1"/>
</dbReference>
<keyword evidence="1" id="KW-0328">Glycosyltransferase</keyword>
<dbReference type="Pfam" id="PF13439">
    <property type="entry name" value="Glyco_transf_4"/>
    <property type="match status" value="1"/>
</dbReference>
<feature type="domain" description="Glycosyl transferase family 1" evidence="3">
    <location>
        <begin position="341"/>
        <end position="495"/>
    </location>
</feature>
<dbReference type="Proteomes" id="UP001500218">
    <property type="component" value="Unassembled WGS sequence"/>
</dbReference>
<feature type="domain" description="Glycosyltransferase subfamily 4-like N-terminal" evidence="4">
    <location>
        <begin position="201"/>
        <end position="320"/>
    </location>
</feature>
<dbReference type="Gene3D" id="3.40.50.2000">
    <property type="entry name" value="Glycogen Phosphorylase B"/>
    <property type="match status" value="2"/>
</dbReference>
<accession>A0ABP4XQJ8</accession>
<dbReference type="InterPro" id="IPR028098">
    <property type="entry name" value="Glyco_trans_4-like_N"/>
</dbReference>
<reference evidence="6" key="1">
    <citation type="journal article" date="2019" name="Int. J. Syst. Evol. Microbiol.">
        <title>The Global Catalogue of Microorganisms (GCM) 10K type strain sequencing project: providing services to taxonomists for standard genome sequencing and annotation.</title>
        <authorList>
            <consortium name="The Broad Institute Genomics Platform"/>
            <consortium name="The Broad Institute Genome Sequencing Center for Infectious Disease"/>
            <person name="Wu L."/>
            <person name="Ma J."/>
        </authorList>
    </citation>
    <scope>NUCLEOTIDE SEQUENCE [LARGE SCALE GENOMIC DNA]</scope>
    <source>
        <strain evidence="6">JCM 13250</strain>
    </source>
</reference>
<evidence type="ECO:0008006" key="7">
    <source>
        <dbReference type="Google" id="ProtNLM"/>
    </source>
</evidence>
<gene>
    <name evidence="5" type="ORF">GCM10009682_09550</name>
</gene>
<organism evidence="5 6">
    <name type="scientific">Luedemannella flava</name>
    <dbReference type="NCBI Taxonomy" id="349316"/>
    <lineage>
        <taxon>Bacteria</taxon>
        <taxon>Bacillati</taxon>
        <taxon>Actinomycetota</taxon>
        <taxon>Actinomycetes</taxon>
        <taxon>Micromonosporales</taxon>
        <taxon>Micromonosporaceae</taxon>
        <taxon>Luedemannella</taxon>
    </lineage>
</organism>
<evidence type="ECO:0000259" key="4">
    <source>
        <dbReference type="Pfam" id="PF13439"/>
    </source>
</evidence>